<comment type="subcellular location">
    <subcellularLocation>
        <location evidence="1">Nucleus</location>
    </subcellularLocation>
</comment>
<feature type="region of interest" description="Disordered" evidence="6">
    <location>
        <begin position="164"/>
        <end position="228"/>
    </location>
</feature>
<feature type="compositionally biased region" description="Acidic residues" evidence="6">
    <location>
        <begin position="164"/>
        <end position="173"/>
    </location>
</feature>
<protein>
    <submittedName>
        <fullName evidence="9">Uncharacterized protein</fullName>
    </submittedName>
</protein>
<dbReference type="PANTHER" id="PTHR45629">
    <property type="entry name" value="SNF2/RAD54 FAMILY MEMBER"/>
    <property type="match status" value="1"/>
</dbReference>
<dbReference type="GO" id="GO:0005524">
    <property type="term" value="F:ATP binding"/>
    <property type="evidence" value="ECO:0007669"/>
    <property type="project" value="InterPro"/>
</dbReference>
<dbReference type="PANTHER" id="PTHR45629:SF7">
    <property type="entry name" value="DNA EXCISION REPAIR PROTEIN ERCC-6-RELATED"/>
    <property type="match status" value="1"/>
</dbReference>
<dbReference type="Pfam" id="PF00176">
    <property type="entry name" value="SNF2-rel_dom"/>
    <property type="match status" value="1"/>
</dbReference>
<dbReference type="SUPFAM" id="SSF52540">
    <property type="entry name" value="P-loop containing nucleoside triphosphate hydrolases"/>
    <property type="match status" value="2"/>
</dbReference>
<dbReference type="InterPro" id="IPR038718">
    <property type="entry name" value="SNF2-like_sf"/>
</dbReference>
<feature type="compositionally biased region" description="Low complexity" evidence="6">
    <location>
        <begin position="118"/>
        <end position="129"/>
    </location>
</feature>
<evidence type="ECO:0000256" key="4">
    <source>
        <dbReference type="ARBA" id="ARBA00022840"/>
    </source>
</evidence>
<dbReference type="CDD" id="cd18793">
    <property type="entry name" value="SF2_C_SNF"/>
    <property type="match status" value="1"/>
</dbReference>
<organism evidence="9 10">
    <name type="scientific">Sanghuangporus baumii</name>
    <name type="common">Phellinus baumii</name>
    <dbReference type="NCBI Taxonomy" id="108892"/>
    <lineage>
        <taxon>Eukaryota</taxon>
        <taxon>Fungi</taxon>
        <taxon>Dikarya</taxon>
        <taxon>Basidiomycota</taxon>
        <taxon>Agaricomycotina</taxon>
        <taxon>Agaricomycetes</taxon>
        <taxon>Hymenochaetales</taxon>
        <taxon>Hymenochaetaceae</taxon>
        <taxon>Sanghuangporus</taxon>
    </lineage>
</organism>
<dbReference type="PROSITE" id="PS51194">
    <property type="entry name" value="HELICASE_CTER"/>
    <property type="match status" value="1"/>
</dbReference>
<evidence type="ECO:0000313" key="9">
    <source>
        <dbReference type="EMBL" id="OCB85855.1"/>
    </source>
</evidence>
<dbReference type="AlphaFoldDB" id="A0A9Q5HTT0"/>
<name>A0A9Q5HTT0_SANBA</name>
<evidence type="ECO:0000256" key="3">
    <source>
        <dbReference type="ARBA" id="ARBA00022801"/>
    </source>
</evidence>
<keyword evidence="3" id="KW-0378">Hydrolase</keyword>
<sequence length="1034" mass="117405">MDSEESDPEFINNAPYVYEKKTKRDGKNAAPHGRGRVQRRAIIPFKSQQGKHNKPEGEQQSHNVLQELFGPMLRNVVHSSENEDDEDEEEESYEDYDNYDNSSDDDSNDYGLRSFANSVRPQQVSSRSVAKSRETSITEPDSDGAPNTFTLKPSLLRLIEDDSVTEPDTEAEDPFAVPSTSAVNGKLAASNRRADFGPVDGGMSTSSETESDDDNDLDDPFSLNPRPSFARDATQPYIPFVLDAEKNIKIPAPINAFLREYQREGVRFFYERFEESRGGVLGDDMGLGKTIQVISFLAAIMEKHNDRRDVDRRRKHVAHLQDSEEWRIHRRLPPANATWPTCLIIAPSTVVHNWEHEFETWGYFEVGIYTGPPEYRRPILKDFKLGRLDVLITSFDTARGDIDLLSDLPWSVIFVDEAHKLKNPASKITLAFNQFACEARFGLTGTAIQNAYEEMWTLLDWSNRGRLGSLKEWRTAAVAHLLVNKLLPKFFLRRTKDLIRHQLPQKIDEVVFCPLTRQQITVYKRILAHREKRVKINASGVRPDVELCDCGSGLARAKCCHAMDSAHFFTYLTILLKISNHLALILPSPNDTEEQTKRNREISRIAFTGEVIPKYGPAILLPQFCGKWDVLNILLREWQKDQTNKVLIFTKSVKLLDMLDYHLNSNNYSFCRLDGSTKQNERMPLIDKFNNDPEIYVFLISTLAGGTGLNLTSANKVVIFDPNWNPAHDLQAMDRAYRFGQTRDVHVYRLLGAGSIEELIYARQVYKQQMMKIGYEASHQTRYFEGVQGDIRRKGELFGAENLFKLHENTLATKMAIERAHLAEFDWALANMEASKKGKGKVLGGETKEALEAEARLHPQEDGDLRGLATLLLDDGVPSVQKNEAAGEIQQILVAGNIKYTHQNEDLLRPSRVEEVSLAESLKVPYPHTTLSSQFHQPIVTRNSENAEPLLRILQERGASVGGRGEREEQLTMNLSRSGLRAGDIIRNRYPLGQRLNRTAPSTESLWSLWYSGAMTPEEQSEVITKLDEQARRQ</sequence>
<dbReference type="InterPro" id="IPR001650">
    <property type="entry name" value="Helicase_C-like"/>
</dbReference>
<dbReference type="EMBL" id="LNZH02000206">
    <property type="protein sequence ID" value="OCB85855.1"/>
    <property type="molecule type" value="Genomic_DNA"/>
</dbReference>
<dbReference type="Gene3D" id="3.40.50.10810">
    <property type="entry name" value="Tandem AAA-ATPase domain"/>
    <property type="match status" value="1"/>
</dbReference>
<keyword evidence="5" id="KW-0539">Nucleus</keyword>
<gene>
    <name evidence="9" type="ORF">A7U60_g6986</name>
</gene>
<dbReference type="FunFam" id="3.40.50.10810:FF:000019">
    <property type="entry name" value="DNA excision repair protein ERCC-6-like 2 isoform X1"/>
    <property type="match status" value="1"/>
</dbReference>
<feature type="region of interest" description="Disordered" evidence="6">
    <location>
        <begin position="1"/>
        <end position="149"/>
    </location>
</feature>
<evidence type="ECO:0000256" key="5">
    <source>
        <dbReference type="ARBA" id="ARBA00023242"/>
    </source>
</evidence>
<evidence type="ECO:0000259" key="8">
    <source>
        <dbReference type="PROSITE" id="PS51194"/>
    </source>
</evidence>
<dbReference type="Pfam" id="PF00271">
    <property type="entry name" value="Helicase_C"/>
    <property type="match status" value="1"/>
</dbReference>
<evidence type="ECO:0000256" key="2">
    <source>
        <dbReference type="ARBA" id="ARBA00022741"/>
    </source>
</evidence>
<feature type="compositionally biased region" description="Basic and acidic residues" evidence="6">
    <location>
        <begin position="18"/>
        <end position="27"/>
    </location>
</feature>
<evidence type="ECO:0000256" key="6">
    <source>
        <dbReference type="SAM" id="MobiDB-lite"/>
    </source>
</evidence>
<dbReference type="InterPro" id="IPR049730">
    <property type="entry name" value="SNF2/RAD54-like_C"/>
</dbReference>
<feature type="compositionally biased region" description="Acidic residues" evidence="6">
    <location>
        <begin position="82"/>
        <end position="108"/>
    </location>
</feature>
<feature type="compositionally biased region" description="Polar residues" evidence="6">
    <location>
        <begin position="137"/>
        <end position="149"/>
    </location>
</feature>
<dbReference type="InterPro" id="IPR000330">
    <property type="entry name" value="SNF2_N"/>
</dbReference>
<dbReference type="SMART" id="SM00490">
    <property type="entry name" value="HELICc"/>
    <property type="match status" value="1"/>
</dbReference>
<dbReference type="InterPro" id="IPR050496">
    <property type="entry name" value="SNF2_RAD54_helicase_repair"/>
</dbReference>
<evidence type="ECO:0000313" key="10">
    <source>
        <dbReference type="Proteomes" id="UP000757232"/>
    </source>
</evidence>
<dbReference type="SMART" id="SM00487">
    <property type="entry name" value="DEXDc"/>
    <property type="match status" value="1"/>
</dbReference>
<keyword evidence="2" id="KW-0547">Nucleotide-binding</keyword>
<dbReference type="OrthoDB" id="413460at2759"/>
<dbReference type="PROSITE" id="PS51192">
    <property type="entry name" value="HELICASE_ATP_BIND_1"/>
    <property type="match status" value="1"/>
</dbReference>
<evidence type="ECO:0000259" key="7">
    <source>
        <dbReference type="PROSITE" id="PS51192"/>
    </source>
</evidence>
<evidence type="ECO:0000256" key="1">
    <source>
        <dbReference type="ARBA" id="ARBA00004123"/>
    </source>
</evidence>
<feature type="compositionally biased region" description="Acidic residues" evidence="6">
    <location>
        <begin position="209"/>
        <end position="219"/>
    </location>
</feature>
<dbReference type="Gene3D" id="3.40.50.300">
    <property type="entry name" value="P-loop containing nucleotide triphosphate hydrolases"/>
    <property type="match status" value="1"/>
</dbReference>
<dbReference type="InterPro" id="IPR014001">
    <property type="entry name" value="Helicase_ATP-bd"/>
</dbReference>
<dbReference type="InterPro" id="IPR027417">
    <property type="entry name" value="P-loop_NTPase"/>
</dbReference>
<dbReference type="Proteomes" id="UP000757232">
    <property type="component" value="Unassembled WGS sequence"/>
</dbReference>
<accession>A0A9Q5HTT0</accession>
<keyword evidence="4" id="KW-0067">ATP-binding</keyword>
<reference evidence="9" key="1">
    <citation type="submission" date="2016-06" db="EMBL/GenBank/DDBJ databases">
        <title>Draft Genome sequence of the fungus Inonotus baumii.</title>
        <authorList>
            <person name="Zhu H."/>
            <person name="Lin W."/>
        </authorList>
    </citation>
    <scope>NUCLEOTIDE SEQUENCE</scope>
    <source>
        <strain evidence="9">821</strain>
    </source>
</reference>
<feature type="domain" description="Helicase C-terminal" evidence="8">
    <location>
        <begin position="630"/>
        <end position="785"/>
    </location>
</feature>
<comment type="caution">
    <text evidence="9">The sequence shown here is derived from an EMBL/GenBank/DDBJ whole genome shotgun (WGS) entry which is preliminary data.</text>
</comment>
<feature type="domain" description="Helicase ATP-binding" evidence="7">
    <location>
        <begin position="270"/>
        <end position="465"/>
    </location>
</feature>
<keyword evidence="10" id="KW-1185">Reference proteome</keyword>
<proteinExistence type="predicted"/>
<dbReference type="GO" id="GO:0016787">
    <property type="term" value="F:hydrolase activity"/>
    <property type="evidence" value="ECO:0007669"/>
    <property type="project" value="UniProtKB-KW"/>
</dbReference>
<dbReference type="GO" id="GO:0005634">
    <property type="term" value="C:nucleus"/>
    <property type="evidence" value="ECO:0007669"/>
    <property type="project" value="UniProtKB-SubCell"/>
</dbReference>